<dbReference type="EMBL" id="CABFOC020000054">
    <property type="protein sequence ID" value="CAH0055160.1"/>
    <property type="molecule type" value="Genomic_DNA"/>
</dbReference>
<protein>
    <submittedName>
        <fullName evidence="1">Uncharacterized protein</fullName>
    </submittedName>
</protein>
<name>A0A9N9ZH69_9HYPO</name>
<organism evidence="1 2">
    <name type="scientific">Clonostachys solani</name>
    <dbReference type="NCBI Taxonomy" id="160281"/>
    <lineage>
        <taxon>Eukaryota</taxon>
        <taxon>Fungi</taxon>
        <taxon>Dikarya</taxon>
        <taxon>Ascomycota</taxon>
        <taxon>Pezizomycotina</taxon>
        <taxon>Sordariomycetes</taxon>
        <taxon>Hypocreomycetidae</taxon>
        <taxon>Hypocreales</taxon>
        <taxon>Bionectriaceae</taxon>
        <taxon>Clonostachys</taxon>
    </lineage>
</organism>
<keyword evidence="2" id="KW-1185">Reference proteome</keyword>
<dbReference type="Proteomes" id="UP000775872">
    <property type="component" value="Unassembled WGS sequence"/>
</dbReference>
<evidence type="ECO:0000313" key="1">
    <source>
        <dbReference type="EMBL" id="CAH0055160.1"/>
    </source>
</evidence>
<dbReference type="OrthoDB" id="4138121at2759"/>
<reference evidence="2" key="1">
    <citation type="submission" date="2019-06" db="EMBL/GenBank/DDBJ databases">
        <authorList>
            <person name="Broberg M."/>
        </authorList>
    </citation>
    <scope>NUCLEOTIDE SEQUENCE [LARGE SCALE GENOMIC DNA]</scope>
</reference>
<sequence length="82" mass="9428">MAWQWYILRAIQSMESQILRQPGFHRAVGRIHRAVHEQKYGRTEPVQGEATADPSAPGFLKHFRDEISNQFRGKPSDVGPKK</sequence>
<gene>
    <name evidence="1" type="ORF">CSOL1703_00017063</name>
</gene>
<comment type="caution">
    <text evidence="1">The sequence shown here is derived from an EMBL/GenBank/DDBJ whole genome shotgun (WGS) entry which is preliminary data.</text>
</comment>
<evidence type="ECO:0000313" key="2">
    <source>
        <dbReference type="Proteomes" id="UP000775872"/>
    </source>
</evidence>
<proteinExistence type="predicted"/>
<reference evidence="1 2" key="2">
    <citation type="submission" date="2021-10" db="EMBL/GenBank/DDBJ databases">
        <authorList>
            <person name="Piombo E."/>
        </authorList>
    </citation>
    <scope>NUCLEOTIDE SEQUENCE [LARGE SCALE GENOMIC DNA]</scope>
</reference>
<dbReference type="AlphaFoldDB" id="A0A9N9ZH69"/>
<accession>A0A9N9ZH69</accession>